<accession>A0ABU4S1L2</accession>
<keyword evidence="1" id="KW-0732">Signal</keyword>
<reference evidence="2 3" key="1">
    <citation type="submission" date="2023-11" db="EMBL/GenBank/DDBJ databases">
        <title>Gilvimarinus fulvus sp. nov., isolated from the surface of Kelp.</title>
        <authorList>
            <person name="Sun Y.Y."/>
            <person name="Gong Y."/>
            <person name="Du Z.J."/>
        </authorList>
    </citation>
    <scope>NUCLEOTIDE SEQUENCE [LARGE SCALE GENOMIC DNA]</scope>
    <source>
        <strain evidence="2 3">SDUM040013</strain>
    </source>
</reference>
<keyword evidence="3" id="KW-1185">Reference proteome</keyword>
<evidence type="ECO:0000256" key="1">
    <source>
        <dbReference type="SAM" id="SignalP"/>
    </source>
</evidence>
<dbReference type="Proteomes" id="UP001273505">
    <property type="component" value="Unassembled WGS sequence"/>
</dbReference>
<organism evidence="2 3">
    <name type="scientific">Gilvimarinus gilvus</name>
    <dbReference type="NCBI Taxonomy" id="3058038"/>
    <lineage>
        <taxon>Bacteria</taxon>
        <taxon>Pseudomonadati</taxon>
        <taxon>Pseudomonadota</taxon>
        <taxon>Gammaproteobacteria</taxon>
        <taxon>Cellvibrionales</taxon>
        <taxon>Cellvibrionaceae</taxon>
        <taxon>Gilvimarinus</taxon>
    </lineage>
</organism>
<gene>
    <name evidence="2" type="ORF">SCD92_15705</name>
</gene>
<proteinExistence type="predicted"/>
<evidence type="ECO:0000313" key="2">
    <source>
        <dbReference type="EMBL" id="MDX6850819.1"/>
    </source>
</evidence>
<feature type="chain" id="PRO_5045372165" description="Solute-binding protein family 3/N-terminal domain-containing protein" evidence="1">
    <location>
        <begin position="21"/>
        <end position="245"/>
    </location>
</feature>
<dbReference type="RefSeq" id="WP_302720919.1">
    <property type="nucleotide sequence ID" value="NZ_JAULRU010000220.1"/>
</dbReference>
<comment type="caution">
    <text evidence="2">The sequence shown here is derived from an EMBL/GenBank/DDBJ whole genome shotgun (WGS) entry which is preliminary data.</text>
</comment>
<feature type="signal peptide" evidence="1">
    <location>
        <begin position="1"/>
        <end position="20"/>
    </location>
</feature>
<sequence length="245" mass="27766">MKLKWYTLLLIALMATPVLAHEDEAKTIRFTCSVPSAMPQAQVLEQYYHDAFAEMGYHFSMDYRPDRRSLAEAVSGASHGDCARIPEALTDKELAHVVPVDVVIGQTFMSIWGADAGKQELDHIIQPENTICYVDGNYSARFWVNKLKQRYSERAPKFFKVPDFQSAIRMLTLERATHCLGVEVIFRNVVQQVNAQDSIHENLRLGQIEASPLIHKHHAHLIEPFTVALRKIIDERGIIGANAKQ</sequence>
<dbReference type="EMBL" id="JAXAFO010000032">
    <property type="protein sequence ID" value="MDX6850819.1"/>
    <property type="molecule type" value="Genomic_DNA"/>
</dbReference>
<protein>
    <recommendedName>
        <fullName evidence="4">Solute-binding protein family 3/N-terminal domain-containing protein</fullName>
    </recommendedName>
</protein>
<evidence type="ECO:0000313" key="3">
    <source>
        <dbReference type="Proteomes" id="UP001273505"/>
    </source>
</evidence>
<evidence type="ECO:0008006" key="4">
    <source>
        <dbReference type="Google" id="ProtNLM"/>
    </source>
</evidence>
<name>A0ABU4S1L2_9GAMM</name>